<keyword evidence="1" id="KW-0472">Membrane</keyword>
<evidence type="ECO:0000313" key="3">
    <source>
        <dbReference type="Proteomes" id="UP000241803"/>
    </source>
</evidence>
<evidence type="ECO:0000313" key="2">
    <source>
        <dbReference type="EMBL" id="PSV49670.1"/>
    </source>
</evidence>
<proteinExistence type="predicted"/>
<keyword evidence="1" id="KW-1133">Transmembrane helix</keyword>
<keyword evidence="1" id="KW-0812">Transmembrane</keyword>
<feature type="transmembrane region" description="Helical" evidence="1">
    <location>
        <begin position="12"/>
        <end position="31"/>
    </location>
</feature>
<name>A0A2T3LE59_9GAMM</name>
<protein>
    <submittedName>
        <fullName evidence="2">Uncharacterized protein</fullName>
    </submittedName>
</protein>
<accession>A0A2T3LE59</accession>
<organism evidence="2 3">
    <name type="scientific">Photobacterium indicum</name>
    <dbReference type="NCBI Taxonomy" id="81447"/>
    <lineage>
        <taxon>Bacteria</taxon>
        <taxon>Pseudomonadati</taxon>
        <taxon>Pseudomonadota</taxon>
        <taxon>Gammaproteobacteria</taxon>
        <taxon>Vibrionales</taxon>
        <taxon>Vibrionaceae</taxon>
        <taxon>Photobacterium</taxon>
    </lineage>
</organism>
<keyword evidence="3" id="KW-1185">Reference proteome</keyword>
<feature type="transmembrane region" description="Helical" evidence="1">
    <location>
        <begin position="37"/>
        <end position="54"/>
    </location>
</feature>
<gene>
    <name evidence="2" type="ORF">C9J47_03640</name>
</gene>
<comment type="caution">
    <text evidence="2">The sequence shown here is derived from an EMBL/GenBank/DDBJ whole genome shotgun (WGS) entry which is preliminary data.</text>
</comment>
<dbReference type="Proteomes" id="UP000241803">
    <property type="component" value="Unassembled WGS sequence"/>
</dbReference>
<dbReference type="AlphaFoldDB" id="A0A2T3LE59"/>
<dbReference type="EMBL" id="PYOC01000001">
    <property type="protein sequence ID" value="PSV49670.1"/>
    <property type="molecule type" value="Genomic_DNA"/>
</dbReference>
<reference evidence="2 3" key="1">
    <citation type="submission" date="2018-03" db="EMBL/GenBank/DDBJ databases">
        <title>Whole genome sequencing of Histamine producing bacteria.</title>
        <authorList>
            <person name="Butler K."/>
        </authorList>
    </citation>
    <scope>NUCLEOTIDE SEQUENCE [LARGE SCALE GENOMIC DNA]</scope>
    <source>
        <strain evidence="2 3">ATCC 19614</strain>
    </source>
</reference>
<sequence length="67" mass="7799">MINIRKVTDNLVIVLTTIFSMMVMVIIAETISEKSHVLALLMFFVLPIGFNIILTKTFEFMYWNTNQ</sequence>
<evidence type="ECO:0000256" key="1">
    <source>
        <dbReference type="SAM" id="Phobius"/>
    </source>
</evidence>